<dbReference type="Proteomes" id="UP000199517">
    <property type="component" value="Unassembled WGS sequence"/>
</dbReference>
<dbReference type="AlphaFoldDB" id="A0A1I1WM18"/>
<name>A0A1I1WM18_9BURK</name>
<gene>
    <name evidence="1" type="ORF">SAMN04489710_11010</name>
</gene>
<evidence type="ECO:0000313" key="2">
    <source>
        <dbReference type="Proteomes" id="UP000199517"/>
    </source>
</evidence>
<proteinExistence type="predicted"/>
<dbReference type="EMBL" id="FOMQ01000010">
    <property type="protein sequence ID" value="SFD95438.1"/>
    <property type="molecule type" value="Genomic_DNA"/>
</dbReference>
<protein>
    <submittedName>
        <fullName evidence="1">Uncharacterized protein</fullName>
    </submittedName>
</protein>
<dbReference type="RefSeq" id="WP_092953743.1">
    <property type="nucleotide sequence ID" value="NZ_FOMQ01000010.1"/>
</dbReference>
<keyword evidence="2" id="KW-1185">Reference proteome</keyword>
<evidence type="ECO:0000313" key="1">
    <source>
        <dbReference type="EMBL" id="SFD95438.1"/>
    </source>
</evidence>
<accession>A0A1I1WM18</accession>
<sequence>MQAIGKFSLRNQGGFAVKLQFVYWDDKGNKIHRDGTGSFPIGQTETADPGDYGVPNGAMVSLYAFVVWGSDNEANQIFTYQKGLAVTAAYTISGTTLNNHLALNSVG</sequence>
<dbReference type="OrthoDB" id="964028at2"/>
<organism evidence="1 2">
    <name type="scientific">Paracidovorax konjaci</name>
    <dbReference type="NCBI Taxonomy" id="32040"/>
    <lineage>
        <taxon>Bacteria</taxon>
        <taxon>Pseudomonadati</taxon>
        <taxon>Pseudomonadota</taxon>
        <taxon>Betaproteobacteria</taxon>
        <taxon>Burkholderiales</taxon>
        <taxon>Comamonadaceae</taxon>
        <taxon>Paracidovorax</taxon>
    </lineage>
</organism>
<reference evidence="2" key="1">
    <citation type="submission" date="2016-10" db="EMBL/GenBank/DDBJ databases">
        <authorList>
            <person name="Varghese N."/>
            <person name="Submissions S."/>
        </authorList>
    </citation>
    <scope>NUCLEOTIDE SEQUENCE [LARGE SCALE GENOMIC DNA]</scope>
    <source>
        <strain evidence="2">DSM 7481</strain>
    </source>
</reference>